<accession>A0AAD8W1M7</accession>
<feature type="region of interest" description="Disordered" evidence="2">
    <location>
        <begin position="1"/>
        <end position="150"/>
    </location>
</feature>
<proteinExistence type="predicted"/>
<feature type="compositionally biased region" description="Low complexity" evidence="2">
    <location>
        <begin position="25"/>
        <end position="45"/>
    </location>
</feature>
<gene>
    <name evidence="3" type="ORF">QYE76_005907</name>
</gene>
<protein>
    <submittedName>
        <fullName evidence="3">Uncharacterized protein</fullName>
    </submittedName>
</protein>
<dbReference type="AlphaFoldDB" id="A0AAD8W1M7"/>
<evidence type="ECO:0000313" key="4">
    <source>
        <dbReference type="Proteomes" id="UP001231189"/>
    </source>
</evidence>
<feature type="compositionally biased region" description="Gly residues" evidence="2">
    <location>
        <begin position="73"/>
        <end position="87"/>
    </location>
</feature>
<reference evidence="3" key="1">
    <citation type="submission" date="2023-07" db="EMBL/GenBank/DDBJ databases">
        <title>A chromosome-level genome assembly of Lolium multiflorum.</title>
        <authorList>
            <person name="Chen Y."/>
            <person name="Copetti D."/>
            <person name="Kolliker R."/>
            <person name="Studer B."/>
        </authorList>
    </citation>
    <scope>NUCLEOTIDE SEQUENCE</scope>
    <source>
        <strain evidence="3">02402/16</strain>
        <tissue evidence="3">Leaf</tissue>
    </source>
</reference>
<evidence type="ECO:0000256" key="1">
    <source>
        <dbReference type="SAM" id="Coils"/>
    </source>
</evidence>
<dbReference type="EMBL" id="JAUUTY010000005">
    <property type="protein sequence ID" value="KAK1631592.1"/>
    <property type="molecule type" value="Genomic_DNA"/>
</dbReference>
<feature type="compositionally biased region" description="Pro residues" evidence="2">
    <location>
        <begin position="1"/>
        <end position="24"/>
    </location>
</feature>
<sequence length="612" mass="64074">MREPTPQPPPRSRTPPVIVPPVITPPAAGAGSSSAPSAGAPGSGPRSEPVRRTSQPSIDDLFPRRAPLIGPAAGAGRGAPGADGAGGPTPAAAGAGGPAPDVVVLDASPDGAPPAPGSADPAGPTGSSAPPPALEPAREESVGQESACSADADARALVTAKGPAPAPEGLHISPAASLLNVVSASDSSFGSAGTMEVNWRQAEICEVTSREGRQGAASKDMFFSGLRNSVKAQAAEVEARIARLEKADKAVSDRRTALHNQLVASYHKAKRERADFARELEAAKVVAARIPQLEADLRAARAQCAESEKAVQAATVKARENEGELARLCRLESDHLAQLEAAKQVGRKEVEDLQKRLEEVDQQRLQLRDEVNSKSNELSATAKRWVSEISALNRGLAGWQPAAGTIPAIDASIFRLGASGVSRRPAGRAREAHRLATGEESSEHFSIDDHLASMAARVEPITMLGYELRKAAEELCRLLWPTETLPGELSNLIKWLETAPDRFLDWKDSATRAGADMALSFVLSWYDEVDLNQLETRRAGVEDTLSAETKTARLARAYAIADFTNKGTFIEDPNPPSESDDEDMEDAPDAPEADPASGSANAPPAGPPPAGA</sequence>
<dbReference type="Proteomes" id="UP001231189">
    <property type="component" value="Unassembled WGS sequence"/>
</dbReference>
<feature type="region of interest" description="Disordered" evidence="2">
    <location>
        <begin position="566"/>
        <end position="612"/>
    </location>
</feature>
<keyword evidence="1" id="KW-0175">Coiled coil</keyword>
<feature type="compositionally biased region" description="Acidic residues" evidence="2">
    <location>
        <begin position="578"/>
        <end position="592"/>
    </location>
</feature>
<comment type="caution">
    <text evidence="3">The sequence shown here is derived from an EMBL/GenBank/DDBJ whole genome shotgun (WGS) entry which is preliminary data.</text>
</comment>
<feature type="coiled-coil region" evidence="1">
    <location>
        <begin position="290"/>
        <end position="377"/>
    </location>
</feature>
<organism evidence="3 4">
    <name type="scientific">Lolium multiflorum</name>
    <name type="common">Italian ryegrass</name>
    <name type="synonym">Lolium perenne subsp. multiflorum</name>
    <dbReference type="NCBI Taxonomy" id="4521"/>
    <lineage>
        <taxon>Eukaryota</taxon>
        <taxon>Viridiplantae</taxon>
        <taxon>Streptophyta</taxon>
        <taxon>Embryophyta</taxon>
        <taxon>Tracheophyta</taxon>
        <taxon>Spermatophyta</taxon>
        <taxon>Magnoliopsida</taxon>
        <taxon>Liliopsida</taxon>
        <taxon>Poales</taxon>
        <taxon>Poaceae</taxon>
        <taxon>BOP clade</taxon>
        <taxon>Pooideae</taxon>
        <taxon>Poodae</taxon>
        <taxon>Poeae</taxon>
        <taxon>Poeae Chloroplast Group 2 (Poeae type)</taxon>
        <taxon>Loliodinae</taxon>
        <taxon>Loliinae</taxon>
        <taxon>Lolium</taxon>
    </lineage>
</organism>
<evidence type="ECO:0000256" key="2">
    <source>
        <dbReference type="SAM" id="MobiDB-lite"/>
    </source>
</evidence>
<name>A0AAD8W1M7_LOLMU</name>
<feature type="compositionally biased region" description="Low complexity" evidence="2">
    <location>
        <begin position="117"/>
        <end position="128"/>
    </location>
</feature>
<keyword evidence="4" id="KW-1185">Reference proteome</keyword>
<feature type="compositionally biased region" description="Low complexity" evidence="2">
    <location>
        <begin position="593"/>
        <end position="603"/>
    </location>
</feature>
<evidence type="ECO:0000313" key="3">
    <source>
        <dbReference type="EMBL" id="KAK1631592.1"/>
    </source>
</evidence>